<keyword evidence="1" id="KW-0969">Cilium</keyword>
<organism evidence="1 2">
    <name type="scientific">Taklimakanibacter albus</name>
    <dbReference type="NCBI Taxonomy" id="2800327"/>
    <lineage>
        <taxon>Bacteria</taxon>
        <taxon>Pseudomonadati</taxon>
        <taxon>Pseudomonadota</taxon>
        <taxon>Alphaproteobacteria</taxon>
        <taxon>Hyphomicrobiales</taxon>
        <taxon>Aestuariivirgaceae</taxon>
        <taxon>Taklimakanibacter</taxon>
    </lineage>
</organism>
<dbReference type="EMBL" id="JAENHL010000008">
    <property type="protein sequence ID" value="MBK1869652.1"/>
    <property type="molecule type" value="Genomic_DNA"/>
</dbReference>
<accession>A0ACC5RAH5</accession>
<keyword evidence="1" id="KW-0282">Flagellum</keyword>
<protein>
    <submittedName>
        <fullName evidence="1">Flagellar motor switch protein FliG</fullName>
    </submittedName>
</protein>
<proteinExistence type="predicted"/>
<sequence length="340" mass="36907">MSPARKSDSYGGAKKAALLLLAMGKNHAAQVLRHFSAEELRLIPRFGADSDRVTGVEFEGLVEEFGREFADGMKFIGTSQEVEDLISGVLTPEQIAQMKPEVVTERSEPVWSRLAALNEQVLASYIALEHPQIATAILSRMPSEYAAKIMGLLNPALRRDVMGRMLSLTDMHPEAIALLERALADDLLAGPARGGQQSESRSRVADIINRLDEAQVADTLSTLAQTRPEDADALRGMLFTFSDIVKLTKAARTLLLDKVPTDRLVVALTGADPTLQEMALSSLTARTRRMVEAELKGGQNPSQRDIRSAQRSIADLALAMAGRGEIELNPPDPESVSQVA</sequence>
<gene>
    <name evidence="1" type="primary">fliG</name>
    <name evidence="1" type="ORF">JHL16_25045</name>
</gene>
<dbReference type="Proteomes" id="UP000616151">
    <property type="component" value="Unassembled WGS sequence"/>
</dbReference>
<reference evidence="1" key="1">
    <citation type="submission" date="2021-01" db="EMBL/GenBank/DDBJ databases">
        <authorList>
            <person name="Sun Q."/>
        </authorList>
    </citation>
    <scope>NUCLEOTIDE SEQUENCE</scope>
    <source>
        <strain evidence="1">YIM B02566</strain>
    </source>
</reference>
<comment type="caution">
    <text evidence="1">The sequence shown here is derived from an EMBL/GenBank/DDBJ whole genome shotgun (WGS) entry which is preliminary data.</text>
</comment>
<keyword evidence="1" id="KW-0966">Cell projection</keyword>
<name>A0ACC5RAH5_9HYPH</name>
<evidence type="ECO:0000313" key="1">
    <source>
        <dbReference type="EMBL" id="MBK1869652.1"/>
    </source>
</evidence>
<keyword evidence="2" id="KW-1185">Reference proteome</keyword>
<evidence type="ECO:0000313" key="2">
    <source>
        <dbReference type="Proteomes" id="UP000616151"/>
    </source>
</evidence>